<evidence type="ECO:0000256" key="1">
    <source>
        <dbReference type="SAM" id="Phobius"/>
    </source>
</evidence>
<sequence length="117" mass="11922">MSDIKPVAQQDDWTLKEIAGYVGIVVLALAVGAIVILAAIGGGDVSGVGRIIRAAGIVLAAIVGTVASVVVYILPTLIAARRSMLHTGSIAVINLLLGFTYVGWVIALAMAVAGKRD</sequence>
<dbReference type="InterPro" id="IPR016410">
    <property type="entry name" value="Phage_imm"/>
</dbReference>
<name>A0A051U1V9_9MYCO</name>
<keyword evidence="1" id="KW-0472">Membrane</keyword>
<gene>
    <name evidence="2" type="ORF">K875_02719</name>
</gene>
<organism evidence="2 3">
    <name type="scientific">Mycobacterium [tuberculosis] TKK-01-0051</name>
    <dbReference type="NCBI Taxonomy" id="1324261"/>
    <lineage>
        <taxon>Bacteria</taxon>
        <taxon>Bacillati</taxon>
        <taxon>Actinomycetota</taxon>
        <taxon>Actinomycetes</taxon>
        <taxon>Mycobacteriales</taxon>
        <taxon>Mycobacteriaceae</taxon>
        <taxon>Mycobacterium</taxon>
        <taxon>Mycobacterium avium complex (MAC)</taxon>
    </lineage>
</organism>
<dbReference type="HOGENOM" id="CLU_2082230_0_0_11"/>
<keyword evidence="1" id="KW-0812">Transmembrane</keyword>
<dbReference type="Pfam" id="PF14373">
    <property type="entry name" value="Imm_superinfect"/>
    <property type="match status" value="1"/>
</dbReference>
<comment type="caution">
    <text evidence="2">The sequence shown here is derived from an EMBL/GenBank/DDBJ whole genome shotgun (WGS) entry which is preliminary data.</text>
</comment>
<reference evidence="2 3" key="1">
    <citation type="submission" date="2014-04" db="EMBL/GenBank/DDBJ databases">
        <title>The Genome Sequence of Mycobacterium tuberculosis TKK-01-0051.</title>
        <authorList>
            <consortium name="The Broad Institute Genomics Platform"/>
            <consortium name="The Broad Institute Genome Sequencing Center for Infectious Disease"/>
            <person name="Earl A.M."/>
            <person name="Cohen K."/>
            <person name="Pym A."/>
            <person name="Bishai W."/>
            <person name="Maharaj K."/>
            <person name="Desjardins C."/>
            <person name="Abeel T."/>
            <person name="Young S."/>
            <person name="Zeng Q."/>
            <person name="Gargeya S."/>
            <person name="Abouelleil A."/>
            <person name="Alvarado L."/>
            <person name="Chapman S.B."/>
            <person name="Gainer-Dewar J."/>
            <person name="Goldberg J."/>
            <person name="Griggs A."/>
            <person name="Gujja S."/>
            <person name="Hansen M."/>
            <person name="Howarth C."/>
            <person name="Imamovic A."/>
            <person name="Larimer J."/>
            <person name="Murphy C."/>
            <person name="Naylor J."/>
            <person name="Pearson M."/>
            <person name="Poon T.W."/>
            <person name="Priest M."/>
            <person name="Roberts A."/>
            <person name="Saif S."/>
            <person name="Shea T."/>
            <person name="Sykes S."/>
            <person name="Wortman J."/>
            <person name="Nusbaum C."/>
            <person name="Birren B."/>
        </authorList>
    </citation>
    <scope>NUCLEOTIDE SEQUENCE [LARGE SCALE GENOMIC DNA]</scope>
    <source>
        <strain evidence="2 3">TKK-01-0051</strain>
    </source>
</reference>
<accession>A0A051U1V9</accession>
<protein>
    <submittedName>
        <fullName evidence="2">Uncharacterized protein</fullName>
    </submittedName>
</protein>
<dbReference type="PATRIC" id="fig|1324261.3.peg.2735"/>
<feature type="transmembrane region" description="Helical" evidence="1">
    <location>
        <begin position="90"/>
        <end position="113"/>
    </location>
</feature>
<dbReference type="Proteomes" id="UP000025947">
    <property type="component" value="Unassembled WGS sequence"/>
</dbReference>
<keyword evidence="1" id="KW-1133">Transmembrane helix</keyword>
<evidence type="ECO:0000313" key="2">
    <source>
        <dbReference type="EMBL" id="KBZ63030.1"/>
    </source>
</evidence>
<dbReference type="EMBL" id="JLXW01000007">
    <property type="protein sequence ID" value="KBZ63030.1"/>
    <property type="molecule type" value="Genomic_DNA"/>
</dbReference>
<feature type="transmembrane region" description="Helical" evidence="1">
    <location>
        <begin position="20"/>
        <end position="42"/>
    </location>
</feature>
<dbReference type="RefSeq" id="WP_049957471.1">
    <property type="nucleotide sequence ID" value="NZ_KK328284.1"/>
</dbReference>
<evidence type="ECO:0000313" key="3">
    <source>
        <dbReference type="Proteomes" id="UP000025947"/>
    </source>
</evidence>
<feature type="transmembrane region" description="Helical" evidence="1">
    <location>
        <begin position="54"/>
        <end position="78"/>
    </location>
</feature>
<dbReference type="AlphaFoldDB" id="A0A051U1V9"/>
<proteinExistence type="predicted"/>
<keyword evidence="3" id="KW-1185">Reference proteome</keyword>